<gene>
    <name evidence="3" type="ORF">DQQ10_11900</name>
</gene>
<evidence type="ECO:0000313" key="4">
    <source>
        <dbReference type="Proteomes" id="UP000251889"/>
    </source>
</evidence>
<evidence type="ECO:0000259" key="2">
    <source>
        <dbReference type="Pfam" id="PF11396"/>
    </source>
</evidence>
<keyword evidence="1" id="KW-0732">Signal</keyword>
<protein>
    <recommendedName>
        <fullName evidence="2">Putative beta-lactamase-inhibitor-like PepSY-like domain-containing protein</fullName>
    </recommendedName>
</protein>
<dbReference type="SUPFAM" id="SSF160574">
    <property type="entry name" value="BT0923-like"/>
    <property type="match status" value="1"/>
</dbReference>
<dbReference type="InterPro" id="IPR021533">
    <property type="entry name" value="PepSY-like"/>
</dbReference>
<feature type="chain" id="PRO_5016760090" description="Putative beta-lactamase-inhibitor-like PepSY-like domain-containing protein" evidence="1">
    <location>
        <begin position="20"/>
        <end position="152"/>
    </location>
</feature>
<dbReference type="Gene3D" id="3.10.450.360">
    <property type="match status" value="1"/>
</dbReference>
<dbReference type="EMBL" id="QMFY01000005">
    <property type="protein sequence ID" value="RAW00936.1"/>
    <property type="molecule type" value="Genomic_DNA"/>
</dbReference>
<dbReference type="Pfam" id="PF11396">
    <property type="entry name" value="PepSY_like"/>
    <property type="match status" value="2"/>
</dbReference>
<dbReference type="Proteomes" id="UP000251889">
    <property type="component" value="Unassembled WGS sequence"/>
</dbReference>
<proteinExistence type="predicted"/>
<organism evidence="3 4">
    <name type="scientific">Pseudochryseolinea flava</name>
    <dbReference type="NCBI Taxonomy" id="2059302"/>
    <lineage>
        <taxon>Bacteria</taxon>
        <taxon>Pseudomonadati</taxon>
        <taxon>Bacteroidota</taxon>
        <taxon>Cytophagia</taxon>
        <taxon>Cytophagales</taxon>
        <taxon>Fulvivirgaceae</taxon>
        <taxon>Pseudochryseolinea</taxon>
    </lineage>
</organism>
<comment type="caution">
    <text evidence="3">The sequence shown here is derived from an EMBL/GenBank/DDBJ whole genome shotgun (WGS) entry which is preliminary data.</text>
</comment>
<dbReference type="AlphaFoldDB" id="A0A364Y2F3"/>
<reference evidence="3 4" key="1">
    <citation type="submission" date="2018-06" db="EMBL/GenBank/DDBJ databases">
        <title>Chryseolinea flavus sp. nov., a member of the phylum Bacteroidetes isolated from soil.</title>
        <authorList>
            <person name="Li Y."/>
            <person name="Wang J."/>
        </authorList>
    </citation>
    <scope>NUCLEOTIDE SEQUENCE [LARGE SCALE GENOMIC DNA]</scope>
    <source>
        <strain evidence="3 4">SDU1-6</strain>
    </source>
</reference>
<evidence type="ECO:0000256" key="1">
    <source>
        <dbReference type="SAM" id="SignalP"/>
    </source>
</evidence>
<accession>A0A364Y2F3</accession>
<name>A0A364Y2F3_9BACT</name>
<sequence length="152" mass="16935">MKMLSLSVALLSCCAIAHAQKINEADVPKNVRIAFSKSYPYEKNVVWEKDNGLYEASFGRNRAQSVVLRYDGSIEEVATNIDQHELPKAVRDVLSKGYTGYTVVEANKIQTNGNTSYEAAVSKGQASYDLIFDSTGKLLKKVDKRAHHNDDY</sequence>
<feature type="domain" description="Putative beta-lactamase-inhibitor-like PepSY-like" evidence="2">
    <location>
        <begin position="18"/>
        <end position="58"/>
    </location>
</feature>
<feature type="domain" description="Putative beta-lactamase-inhibitor-like PepSY-like" evidence="2">
    <location>
        <begin position="76"/>
        <end position="140"/>
    </location>
</feature>
<dbReference type="RefSeq" id="WP_112747092.1">
    <property type="nucleotide sequence ID" value="NZ_QMFY01000005.1"/>
</dbReference>
<dbReference type="OrthoDB" id="1121502at2"/>
<keyword evidence="4" id="KW-1185">Reference proteome</keyword>
<evidence type="ECO:0000313" key="3">
    <source>
        <dbReference type="EMBL" id="RAW00936.1"/>
    </source>
</evidence>
<feature type="signal peptide" evidence="1">
    <location>
        <begin position="1"/>
        <end position="19"/>
    </location>
</feature>